<evidence type="ECO:0000313" key="1">
    <source>
        <dbReference type="EMBL" id="GJG28275.1"/>
    </source>
</evidence>
<dbReference type="RefSeq" id="WP_074803255.1">
    <property type="nucleotide sequence ID" value="NZ_BPTR01000001.1"/>
</dbReference>
<proteinExistence type="predicted"/>
<evidence type="ECO:0008006" key="3">
    <source>
        <dbReference type="Google" id="ProtNLM"/>
    </source>
</evidence>
<organism evidence="1 2">
    <name type="scientific">Segatella bryantii</name>
    <name type="common">Prevotella bryantii</name>
    <dbReference type="NCBI Taxonomy" id="77095"/>
    <lineage>
        <taxon>Bacteria</taxon>
        <taxon>Pseudomonadati</taxon>
        <taxon>Bacteroidota</taxon>
        <taxon>Bacteroidia</taxon>
        <taxon>Bacteroidales</taxon>
        <taxon>Prevotellaceae</taxon>
        <taxon>Segatella</taxon>
    </lineage>
</organism>
<protein>
    <recommendedName>
        <fullName evidence="3">His-Xaa-Ser system protein HxsD</fullName>
    </recommendedName>
</protein>
<gene>
    <name evidence="1" type="ORF">PRRU23_19750</name>
</gene>
<sequence>MEIKVDRNIYSDSCISKVVYLLSDKYSIERNVVDNYEILTITHKTDEKFDVSNFWDKMNDFKLREIINTETKDIKTILYAKAFGEFDNLDENEFD</sequence>
<evidence type="ECO:0000313" key="2">
    <source>
        <dbReference type="Proteomes" id="UP000887043"/>
    </source>
</evidence>
<dbReference type="AlphaFoldDB" id="A0AA37I3C1"/>
<dbReference type="Proteomes" id="UP000887043">
    <property type="component" value="Unassembled WGS sequence"/>
</dbReference>
<dbReference type="EMBL" id="BPTR01000001">
    <property type="protein sequence ID" value="GJG28275.1"/>
    <property type="molecule type" value="Genomic_DNA"/>
</dbReference>
<dbReference type="InterPro" id="IPR023974">
    <property type="entry name" value="HxsD"/>
</dbReference>
<name>A0AA37I3C1_SEGBR</name>
<dbReference type="NCBIfam" id="TIGR03976">
    <property type="entry name" value="chp_LLNDYxLRE"/>
    <property type="match status" value="1"/>
</dbReference>
<accession>A0AA37I3C1</accession>
<reference evidence="1" key="1">
    <citation type="submission" date="2021-08" db="EMBL/GenBank/DDBJ databases">
        <title>Prevotella lacticifex sp. nov., isolated from rumen of cow.</title>
        <authorList>
            <person name="Shinkai T."/>
            <person name="Ikeyama N."/>
            <person name="Kumagai M."/>
            <person name="Ohmori H."/>
            <person name="Sakamoto M."/>
            <person name="Ohkuma M."/>
            <person name="Mitsumori M."/>
        </authorList>
    </citation>
    <scope>NUCLEOTIDE SEQUENCE</scope>
    <source>
        <strain evidence="1">DSM 11371</strain>
    </source>
</reference>
<comment type="caution">
    <text evidence="1">The sequence shown here is derived from an EMBL/GenBank/DDBJ whole genome shotgun (WGS) entry which is preliminary data.</text>
</comment>